<dbReference type="PRINTS" id="PR01210">
    <property type="entry name" value="GGTRANSPTASE"/>
</dbReference>
<accession>A0ABU4FLB9</accession>
<dbReference type="PANTHER" id="PTHR43881:SF1">
    <property type="entry name" value="GAMMA-GLUTAMYLTRANSPEPTIDASE (AFU_ORTHOLOGUE AFUA_4G13580)"/>
    <property type="match status" value="1"/>
</dbReference>
<protein>
    <submittedName>
        <fullName evidence="1">Gamma-glutamyltransferase</fullName>
        <ecNumber evidence="1">2.3.2.2</ecNumber>
    </submittedName>
</protein>
<dbReference type="EC" id="2.3.2.2" evidence="1"/>
<dbReference type="InterPro" id="IPR029055">
    <property type="entry name" value="Ntn_hydrolases_N"/>
</dbReference>
<keyword evidence="1" id="KW-0808">Transferase</keyword>
<proteinExistence type="predicted"/>
<organism evidence="1 2">
    <name type="scientific">Streptomyces prunicolor</name>
    <dbReference type="NCBI Taxonomy" id="67348"/>
    <lineage>
        <taxon>Bacteria</taxon>
        <taxon>Bacillati</taxon>
        <taxon>Actinomycetota</taxon>
        <taxon>Actinomycetes</taxon>
        <taxon>Kitasatosporales</taxon>
        <taxon>Streptomycetaceae</taxon>
        <taxon>Streptomyces</taxon>
    </lineage>
</organism>
<keyword evidence="2" id="KW-1185">Reference proteome</keyword>
<gene>
    <name evidence="1" type="ORF">R5A26_36210</name>
</gene>
<name>A0ABU4FLB9_9ACTN</name>
<dbReference type="RefSeq" id="WP_317774670.1">
    <property type="nucleotide sequence ID" value="NZ_JAWMAJ010000170.1"/>
</dbReference>
<keyword evidence="1" id="KW-0012">Acyltransferase</keyword>
<dbReference type="EMBL" id="JAWMAJ010000170">
    <property type="protein sequence ID" value="MDV7221398.1"/>
    <property type="molecule type" value="Genomic_DNA"/>
</dbReference>
<reference evidence="1 2" key="1">
    <citation type="submission" date="2023-10" db="EMBL/GenBank/DDBJ databases">
        <title>Characterization of rhizosphere-enriched actinobacteria from wheat plants lab-grown on chernevaya soil.</title>
        <authorList>
            <person name="Tikhonova E.N."/>
            <person name="Konopkin A."/>
            <person name="Kravchenko I.K."/>
        </authorList>
    </citation>
    <scope>NUCLEOTIDE SEQUENCE [LARGE SCALE GENOMIC DNA]</scope>
    <source>
        <strain evidence="1 2">RR29</strain>
    </source>
</reference>
<feature type="non-terminal residue" evidence="1">
    <location>
        <position position="118"/>
    </location>
</feature>
<dbReference type="InterPro" id="IPR052896">
    <property type="entry name" value="GGT-like_enzyme"/>
</dbReference>
<comment type="caution">
    <text evidence="1">The sequence shown here is derived from an EMBL/GenBank/DDBJ whole genome shotgun (WGS) entry which is preliminary data.</text>
</comment>
<dbReference type="SUPFAM" id="SSF56235">
    <property type="entry name" value="N-terminal nucleophile aminohydrolases (Ntn hydrolases)"/>
    <property type="match status" value="1"/>
</dbReference>
<evidence type="ECO:0000313" key="2">
    <source>
        <dbReference type="Proteomes" id="UP001187346"/>
    </source>
</evidence>
<dbReference type="PANTHER" id="PTHR43881">
    <property type="entry name" value="GAMMA-GLUTAMYLTRANSPEPTIDASE (AFU_ORTHOLOGUE AFUA_4G13580)"/>
    <property type="match status" value="1"/>
</dbReference>
<dbReference type="GO" id="GO:0103068">
    <property type="term" value="F:leukotriene C4 gamma-glutamyl transferase activity"/>
    <property type="evidence" value="ECO:0007669"/>
    <property type="project" value="UniProtKB-EC"/>
</dbReference>
<evidence type="ECO:0000313" key="1">
    <source>
        <dbReference type="EMBL" id="MDV7221398.1"/>
    </source>
</evidence>
<sequence>MTAASPLILAAPHPAALTAARRAAERGGNAVDAALAAAAALTVVYPHQCSLGGDLIALVHAPGGSVRAVISVGAAAEAVDVEALRATDRRMPAQGPQTVTVPGVVAGWTALAEAHGTP</sequence>
<dbReference type="Proteomes" id="UP001187346">
    <property type="component" value="Unassembled WGS sequence"/>
</dbReference>
<dbReference type="Pfam" id="PF01019">
    <property type="entry name" value="G_glu_transpept"/>
    <property type="match status" value="1"/>
</dbReference>